<evidence type="ECO:0000256" key="1">
    <source>
        <dbReference type="ARBA" id="ARBA00004496"/>
    </source>
</evidence>
<evidence type="ECO:0000256" key="3">
    <source>
        <dbReference type="ARBA" id="ARBA00022723"/>
    </source>
</evidence>
<dbReference type="InterPro" id="IPR036412">
    <property type="entry name" value="HAD-like_sf"/>
</dbReference>
<keyword evidence="12" id="KW-1185">Reference proteome</keyword>
<feature type="site" description="Stabilizes the phosphoryl group" evidence="9">
    <location>
        <position position="99"/>
    </location>
</feature>
<dbReference type="EMBL" id="QLZR01000004">
    <property type="protein sequence ID" value="RAZ76768.1"/>
    <property type="molecule type" value="Genomic_DNA"/>
</dbReference>
<accession>A0A365KUF1</accession>
<dbReference type="InterPro" id="IPR006549">
    <property type="entry name" value="HAD-SF_hydro_IIIA"/>
</dbReference>
<dbReference type="CDD" id="cd07503">
    <property type="entry name" value="HAD_HisB-N"/>
    <property type="match status" value="1"/>
</dbReference>
<dbReference type="PANTHER" id="PTHR42891:SF1">
    <property type="entry name" value="D-GLYCERO-BETA-D-MANNO-HEPTOSE-1,7-BISPHOSPHATE 7-PHOSPHATASE"/>
    <property type="match status" value="1"/>
</dbReference>
<proteinExistence type="inferred from homology"/>
<evidence type="ECO:0000313" key="12">
    <source>
        <dbReference type="Proteomes" id="UP000251002"/>
    </source>
</evidence>
<dbReference type="GO" id="GO:0016791">
    <property type="term" value="F:phosphatase activity"/>
    <property type="evidence" value="ECO:0007669"/>
    <property type="project" value="InterPro"/>
</dbReference>
<dbReference type="Proteomes" id="UP000251002">
    <property type="component" value="Unassembled WGS sequence"/>
</dbReference>
<dbReference type="RefSeq" id="WP_112223933.1">
    <property type="nucleotide sequence ID" value="NZ_CP196859.1"/>
</dbReference>
<feature type="binding site" evidence="10">
    <location>
        <position position="7"/>
    </location>
    <ligand>
        <name>Mg(2+)</name>
        <dbReference type="ChEBI" id="CHEBI:18420"/>
    </ligand>
</feature>
<reference evidence="11 12" key="1">
    <citation type="submission" date="2018-06" db="EMBL/GenBank/DDBJ databases">
        <title>The draft genome sequences of strains SCU63 and S1.</title>
        <authorList>
            <person name="Gan L."/>
        </authorList>
    </citation>
    <scope>NUCLEOTIDE SEQUENCE [LARGE SCALE GENOMIC DNA]</scope>
    <source>
        <strain evidence="11 12">SCU63</strain>
    </source>
</reference>
<feature type="site" description="Stabilizes the phosphoryl group" evidence="9">
    <location>
        <position position="48"/>
    </location>
</feature>
<dbReference type="PIRSF" id="PIRSF004682">
    <property type="entry name" value="GmhB"/>
    <property type="match status" value="1"/>
</dbReference>
<dbReference type="NCBIfam" id="TIGR01656">
    <property type="entry name" value="Histidinol-ppas"/>
    <property type="match status" value="1"/>
</dbReference>
<organism evidence="11 12">
    <name type="scientific">Planococcus halotolerans</name>
    <dbReference type="NCBI Taxonomy" id="2233542"/>
    <lineage>
        <taxon>Bacteria</taxon>
        <taxon>Bacillati</taxon>
        <taxon>Bacillota</taxon>
        <taxon>Bacilli</taxon>
        <taxon>Bacillales</taxon>
        <taxon>Caryophanaceae</taxon>
        <taxon>Planococcus</taxon>
    </lineage>
</organism>
<evidence type="ECO:0000256" key="10">
    <source>
        <dbReference type="PIRSR" id="PIRSR004682-4"/>
    </source>
</evidence>
<dbReference type="EC" id="3.1.3.-" evidence="7"/>
<dbReference type="InterPro" id="IPR023214">
    <property type="entry name" value="HAD_sf"/>
</dbReference>
<keyword evidence="10" id="KW-0460">Magnesium</keyword>
<keyword evidence="4 7" id="KW-0378">Hydrolase</keyword>
<dbReference type="Pfam" id="PF13242">
    <property type="entry name" value="Hydrolase_like"/>
    <property type="match status" value="1"/>
</dbReference>
<feature type="binding site" evidence="10">
    <location>
        <position position="87"/>
    </location>
    <ligand>
        <name>Zn(2+)</name>
        <dbReference type="ChEBI" id="CHEBI:29105"/>
    </ligand>
</feature>
<feature type="binding site" evidence="10">
    <location>
        <position position="97"/>
    </location>
    <ligand>
        <name>Zn(2+)</name>
        <dbReference type="ChEBI" id="CHEBI:29105"/>
    </ligand>
</feature>
<dbReference type="SUPFAM" id="SSF56784">
    <property type="entry name" value="HAD-like"/>
    <property type="match status" value="1"/>
</dbReference>
<dbReference type="Gene3D" id="3.40.50.1000">
    <property type="entry name" value="HAD superfamily/HAD-like"/>
    <property type="match status" value="1"/>
</dbReference>
<keyword evidence="2 7" id="KW-0963">Cytoplasm</keyword>
<evidence type="ECO:0000256" key="6">
    <source>
        <dbReference type="ARBA" id="ARBA00031828"/>
    </source>
</evidence>
<keyword evidence="10" id="KW-0862">Zinc</keyword>
<evidence type="ECO:0000256" key="7">
    <source>
        <dbReference type="PIRNR" id="PIRNR004682"/>
    </source>
</evidence>
<feature type="active site" description="Nucleophile" evidence="8">
    <location>
        <position position="7"/>
    </location>
</feature>
<feature type="binding site" evidence="10">
    <location>
        <position position="9"/>
    </location>
    <ligand>
        <name>Mg(2+)</name>
        <dbReference type="ChEBI" id="CHEBI:18420"/>
    </ligand>
</feature>
<feature type="site" description="Contributes to substrate recognition" evidence="9">
    <location>
        <position position="98"/>
    </location>
</feature>
<dbReference type="PANTHER" id="PTHR42891">
    <property type="entry name" value="D-GLYCERO-BETA-D-MANNO-HEPTOSE-1,7-BISPHOSPHATE 7-PHOSPHATASE"/>
    <property type="match status" value="1"/>
</dbReference>
<dbReference type="GO" id="GO:0005975">
    <property type="term" value="P:carbohydrate metabolic process"/>
    <property type="evidence" value="ECO:0007669"/>
    <property type="project" value="InterPro"/>
</dbReference>
<dbReference type="NCBIfam" id="TIGR01662">
    <property type="entry name" value="HAD-SF-IIIA"/>
    <property type="match status" value="1"/>
</dbReference>
<feature type="binding site" evidence="10">
    <location>
        <position position="95"/>
    </location>
    <ligand>
        <name>Zn(2+)</name>
        <dbReference type="ChEBI" id="CHEBI:29105"/>
    </ligand>
</feature>
<name>A0A365KUF1_9BACL</name>
<feature type="binding site" evidence="10">
    <location>
        <position position="89"/>
    </location>
    <ligand>
        <name>Zn(2+)</name>
        <dbReference type="ChEBI" id="CHEBI:29105"/>
    </ligand>
</feature>
<feature type="active site" description="Proton donor" evidence="8">
    <location>
        <position position="9"/>
    </location>
</feature>
<evidence type="ECO:0000256" key="4">
    <source>
        <dbReference type="ARBA" id="ARBA00022801"/>
    </source>
</evidence>
<dbReference type="AlphaFoldDB" id="A0A365KUF1"/>
<dbReference type="InterPro" id="IPR004446">
    <property type="entry name" value="Heptose_bisP_phosphatase"/>
</dbReference>
<comment type="subcellular location">
    <subcellularLocation>
        <location evidence="1 7">Cytoplasm</location>
    </subcellularLocation>
</comment>
<keyword evidence="5 7" id="KW-0119">Carbohydrate metabolism</keyword>
<comment type="caution">
    <text evidence="11">The sequence shown here is derived from an EMBL/GenBank/DDBJ whole genome shotgun (WGS) entry which is preliminary data.</text>
</comment>
<protein>
    <recommendedName>
        <fullName evidence="6 7">D,D-heptose 1,7-bisphosphate phosphatase</fullName>
        <ecNumber evidence="7">3.1.3.-</ecNumber>
    </recommendedName>
</protein>
<gene>
    <name evidence="11" type="ORF">DP120_12115</name>
</gene>
<evidence type="ECO:0000256" key="2">
    <source>
        <dbReference type="ARBA" id="ARBA00022490"/>
    </source>
</evidence>
<evidence type="ECO:0000256" key="5">
    <source>
        <dbReference type="ARBA" id="ARBA00023277"/>
    </source>
</evidence>
<evidence type="ECO:0000256" key="9">
    <source>
        <dbReference type="PIRSR" id="PIRSR004682-3"/>
    </source>
</evidence>
<dbReference type="InterPro" id="IPR006543">
    <property type="entry name" value="Histidinol-phos"/>
</dbReference>
<evidence type="ECO:0000313" key="11">
    <source>
        <dbReference type="EMBL" id="RAZ76768.1"/>
    </source>
</evidence>
<comment type="cofactor">
    <cofactor evidence="10">
        <name>Mg(2+)</name>
        <dbReference type="ChEBI" id="CHEBI:18420"/>
    </cofactor>
</comment>
<comment type="cofactor">
    <cofactor evidence="10">
        <name>Zn(2+)</name>
        <dbReference type="ChEBI" id="CHEBI:29105"/>
    </cofactor>
</comment>
<feature type="binding site" evidence="10">
    <location>
        <position position="124"/>
    </location>
    <ligand>
        <name>Mg(2+)</name>
        <dbReference type="ChEBI" id="CHEBI:18420"/>
    </ligand>
</feature>
<sequence>MKAVFLDRDGTLGGDGYGTHPDKFEMFDFAPEAVKALNNEGVKVVLFTNQSRIGRGYFTEEELLEGFTRMKTELAAHSAYIDAIYYCPHHPKDDCDCRKPNIGLLEQAKQELQLDLEKSFVVGDTGGSDMLAASRAGTRMVLVKTGRGEGSLTKFKDHWPGIEPDHIAEDVLDAAMWIVQQLKKEK</sequence>
<keyword evidence="3 10" id="KW-0479">Metal-binding</keyword>
<dbReference type="GO" id="GO:0005737">
    <property type="term" value="C:cytoplasm"/>
    <property type="evidence" value="ECO:0007669"/>
    <property type="project" value="UniProtKB-SubCell"/>
</dbReference>
<evidence type="ECO:0000256" key="8">
    <source>
        <dbReference type="PIRSR" id="PIRSR004682-1"/>
    </source>
</evidence>
<comment type="similarity">
    <text evidence="7">Belongs to the gmhB family.</text>
</comment>
<dbReference type="GO" id="GO:0046872">
    <property type="term" value="F:metal ion binding"/>
    <property type="evidence" value="ECO:0007669"/>
    <property type="project" value="UniProtKB-KW"/>
</dbReference>